<evidence type="ECO:0000256" key="2">
    <source>
        <dbReference type="SAM" id="SignalP"/>
    </source>
</evidence>
<feature type="compositionally biased region" description="Acidic residues" evidence="1">
    <location>
        <begin position="42"/>
        <end position="54"/>
    </location>
</feature>
<dbReference type="Proteomes" id="UP000311919">
    <property type="component" value="Unassembled WGS sequence"/>
</dbReference>
<dbReference type="OrthoDB" id="6281905at2759"/>
<evidence type="ECO:0000313" key="4">
    <source>
        <dbReference type="Proteomes" id="UP000311919"/>
    </source>
</evidence>
<keyword evidence="2" id="KW-0732">Signal</keyword>
<reference evidence="3 4" key="1">
    <citation type="submission" date="2019-03" db="EMBL/GenBank/DDBJ databases">
        <title>An improved genome assembly of the fluke Schistosoma japonicum.</title>
        <authorList>
            <person name="Hu W."/>
            <person name="Luo F."/>
            <person name="Yin M."/>
            <person name="Mo X."/>
            <person name="Sun C."/>
            <person name="Wu Q."/>
            <person name="Zhu B."/>
            <person name="Xiang M."/>
            <person name="Wang J."/>
            <person name="Wang Y."/>
            <person name="Zhang T."/>
            <person name="Xu B."/>
            <person name="Zheng H."/>
            <person name="Feng Z."/>
        </authorList>
    </citation>
    <scope>NUCLEOTIDE SEQUENCE [LARGE SCALE GENOMIC DNA]</scope>
    <source>
        <strain evidence="3">HuSjv2</strain>
        <tissue evidence="3">Worms</tissue>
    </source>
</reference>
<sequence length="139" mass="16162">MKVIILLCMVYTALTYATLISKVDDTNKKNDDAAEVKKEDKDENEEGETDEDEGESKRGMKAIYKVLKKSYKTGRKKICKTFDKYLRKDDLDKKMLEIANIRKLYSHKSNVILSVAKRLEKRMEYLSQSLADMLTYETS</sequence>
<feature type="compositionally biased region" description="Basic and acidic residues" evidence="1">
    <location>
        <begin position="29"/>
        <end position="41"/>
    </location>
</feature>
<accession>A0A4Z2D343</accession>
<comment type="caution">
    <text evidence="3">The sequence shown here is derived from an EMBL/GenBank/DDBJ whole genome shotgun (WGS) entry which is preliminary data.</text>
</comment>
<evidence type="ECO:0000313" key="3">
    <source>
        <dbReference type="EMBL" id="TNN10925.1"/>
    </source>
</evidence>
<feature type="chain" id="PRO_5021221255" evidence="2">
    <location>
        <begin position="18"/>
        <end position="139"/>
    </location>
</feature>
<keyword evidence="4" id="KW-1185">Reference proteome</keyword>
<dbReference type="STRING" id="6182.A0A4Z2D343"/>
<name>A0A4Z2D343_SCHJA</name>
<organism evidence="3 4">
    <name type="scientific">Schistosoma japonicum</name>
    <name type="common">Blood fluke</name>
    <dbReference type="NCBI Taxonomy" id="6182"/>
    <lineage>
        <taxon>Eukaryota</taxon>
        <taxon>Metazoa</taxon>
        <taxon>Spiralia</taxon>
        <taxon>Lophotrochozoa</taxon>
        <taxon>Platyhelminthes</taxon>
        <taxon>Trematoda</taxon>
        <taxon>Digenea</taxon>
        <taxon>Strigeidida</taxon>
        <taxon>Schistosomatoidea</taxon>
        <taxon>Schistosomatidae</taxon>
        <taxon>Schistosoma</taxon>
    </lineage>
</organism>
<dbReference type="AlphaFoldDB" id="A0A4Z2D343"/>
<feature type="signal peptide" evidence="2">
    <location>
        <begin position="1"/>
        <end position="17"/>
    </location>
</feature>
<proteinExistence type="predicted"/>
<dbReference type="EMBL" id="SKCS01000333">
    <property type="protein sequence ID" value="TNN10925.1"/>
    <property type="molecule type" value="Genomic_DNA"/>
</dbReference>
<protein>
    <submittedName>
        <fullName evidence="3">Uncharacterized protein</fullName>
    </submittedName>
</protein>
<evidence type="ECO:0000256" key="1">
    <source>
        <dbReference type="SAM" id="MobiDB-lite"/>
    </source>
</evidence>
<feature type="region of interest" description="Disordered" evidence="1">
    <location>
        <begin position="29"/>
        <end position="57"/>
    </location>
</feature>
<gene>
    <name evidence="3" type="ORF">EWB00_005038</name>
</gene>